<proteinExistence type="predicted"/>
<dbReference type="Proteomes" id="UP000553632">
    <property type="component" value="Unassembled WGS sequence"/>
</dbReference>
<evidence type="ECO:0000259" key="1">
    <source>
        <dbReference type="Pfam" id="PF01909"/>
    </source>
</evidence>
<dbReference type="InterPro" id="IPR002934">
    <property type="entry name" value="Polymerase_NTP_transf_dom"/>
</dbReference>
<protein>
    <recommendedName>
        <fullName evidence="1">Polymerase nucleotidyl transferase domain-containing protein</fullName>
    </recommendedName>
</protein>
<feature type="domain" description="Polymerase nucleotidyl transferase" evidence="1">
    <location>
        <begin position="35"/>
        <end position="60"/>
    </location>
</feature>
<keyword evidence="3" id="KW-1185">Reference proteome</keyword>
<dbReference type="AlphaFoldDB" id="A0A7J6T4R3"/>
<gene>
    <name evidence="2" type="ORF">FOZ63_020696</name>
</gene>
<dbReference type="Pfam" id="PF01909">
    <property type="entry name" value="NTP_transf_2"/>
    <property type="match status" value="1"/>
</dbReference>
<evidence type="ECO:0000313" key="3">
    <source>
        <dbReference type="Proteomes" id="UP000553632"/>
    </source>
</evidence>
<sequence length="68" mass="7052">MAMPSSSAAAAAPSWWIETCFQFLDVASEALESEGLSVKAQGSFAQGLALEGSDLDAVIYQQGSQAPK</sequence>
<dbReference type="EMBL" id="JABANO010013725">
    <property type="protein sequence ID" value="KAF4739742.1"/>
    <property type="molecule type" value="Genomic_DNA"/>
</dbReference>
<dbReference type="GO" id="GO:0016779">
    <property type="term" value="F:nucleotidyltransferase activity"/>
    <property type="evidence" value="ECO:0007669"/>
    <property type="project" value="InterPro"/>
</dbReference>
<feature type="non-terminal residue" evidence="2">
    <location>
        <position position="68"/>
    </location>
</feature>
<reference evidence="2 3" key="1">
    <citation type="submission" date="2020-04" db="EMBL/GenBank/DDBJ databases">
        <title>Perkinsus olseni comparative genomics.</title>
        <authorList>
            <person name="Bogema D.R."/>
        </authorList>
    </citation>
    <scope>NUCLEOTIDE SEQUENCE [LARGE SCALE GENOMIC DNA]</scope>
    <source>
        <strain evidence="2 3">ATCC PRA-207</strain>
    </source>
</reference>
<comment type="caution">
    <text evidence="2">The sequence shown here is derived from an EMBL/GenBank/DDBJ whole genome shotgun (WGS) entry which is preliminary data.</text>
</comment>
<organism evidence="2 3">
    <name type="scientific">Perkinsus olseni</name>
    <name type="common">Perkinsus atlanticus</name>
    <dbReference type="NCBI Taxonomy" id="32597"/>
    <lineage>
        <taxon>Eukaryota</taxon>
        <taxon>Sar</taxon>
        <taxon>Alveolata</taxon>
        <taxon>Perkinsozoa</taxon>
        <taxon>Perkinsea</taxon>
        <taxon>Perkinsida</taxon>
        <taxon>Perkinsidae</taxon>
        <taxon>Perkinsus</taxon>
    </lineage>
</organism>
<accession>A0A7J6T4R3</accession>
<evidence type="ECO:0000313" key="2">
    <source>
        <dbReference type="EMBL" id="KAF4739742.1"/>
    </source>
</evidence>
<name>A0A7J6T4R3_PEROL</name>